<dbReference type="GeneID" id="36344389"/>
<dbReference type="CTD" id="36344389"/>
<evidence type="ECO:0000313" key="2">
    <source>
        <dbReference type="Proteomes" id="UP000019149"/>
    </source>
</evidence>
<reference evidence="1 2" key="1">
    <citation type="journal article" date="2013" name="Nat. Genet.">
        <title>The genome of the hydatid tapeworm Echinococcus granulosus.</title>
        <authorList>
            <person name="Zheng H."/>
            <person name="Zhang W."/>
            <person name="Zhang L."/>
            <person name="Zhang Z."/>
            <person name="Li J."/>
            <person name="Lu G."/>
            <person name="Zhu Y."/>
            <person name="Wang Y."/>
            <person name="Huang Y."/>
            <person name="Liu J."/>
            <person name="Kang H."/>
            <person name="Chen J."/>
            <person name="Wang L."/>
            <person name="Chen A."/>
            <person name="Yu S."/>
            <person name="Gao Z."/>
            <person name="Jin L."/>
            <person name="Gu W."/>
            <person name="Wang Z."/>
            <person name="Zhao L."/>
            <person name="Shi B."/>
            <person name="Wen H."/>
            <person name="Lin R."/>
            <person name="Jones M.K."/>
            <person name="Brejova B."/>
            <person name="Vinar T."/>
            <person name="Zhao G."/>
            <person name="McManus D.P."/>
            <person name="Chen Z."/>
            <person name="Zhou Y."/>
            <person name="Wang S."/>
        </authorList>
    </citation>
    <scope>NUCLEOTIDE SEQUENCE [LARGE SCALE GENOMIC DNA]</scope>
</reference>
<gene>
    <name evidence="1" type="ORF">EGR_08674</name>
</gene>
<organism evidence="1 2">
    <name type="scientific">Echinococcus granulosus</name>
    <name type="common">Hydatid tapeworm</name>
    <dbReference type="NCBI Taxonomy" id="6210"/>
    <lineage>
        <taxon>Eukaryota</taxon>
        <taxon>Metazoa</taxon>
        <taxon>Spiralia</taxon>
        <taxon>Lophotrochozoa</taxon>
        <taxon>Platyhelminthes</taxon>
        <taxon>Cestoda</taxon>
        <taxon>Eucestoda</taxon>
        <taxon>Cyclophyllidea</taxon>
        <taxon>Taeniidae</taxon>
        <taxon>Echinococcus</taxon>
        <taxon>Echinococcus granulosus group</taxon>
    </lineage>
</organism>
<name>W6UEF2_ECHGR</name>
<evidence type="ECO:0000313" key="1">
    <source>
        <dbReference type="EMBL" id="EUB56452.1"/>
    </source>
</evidence>
<comment type="caution">
    <text evidence="1">The sequence shown here is derived from an EMBL/GenBank/DDBJ whole genome shotgun (WGS) entry which is preliminary data.</text>
</comment>
<dbReference type="RefSeq" id="XP_024347648.1">
    <property type="nucleotide sequence ID" value="XM_024497923.1"/>
</dbReference>
<dbReference type="EMBL" id="APAU02000115">
    <property type="protein sequence ID" value="EUB56452.1"/>
    <property type="molecule type" value="Genomic_DNA"/>
</dbReference>
<dbReference type="Proteomes" id="UP000019149">
    <property type="component" value="Unassembled WGS sequence"/>
</dbReference>
<dbReference type="AlphaFoldDB" id="W6UEF2"/>
<proteinExistence type="predicted"/>
<dbReference type="KEGG" id="egl:EGR_08674"/>
<accession>W6UEF2</accession>
<protein>
    <submittedName>
        <fullName evidence="1">Uncharacterized protein</fullName>
    </submittedName>
</protein>
<sequence>MISRFAFTGSERESGSTSTCLTFGGVTSLDNLLLLLAYLALAARQVESAGRKRRVELETVAKGGSDVLQRLCVKDDAVVGPTSRIAPPSLALSTARILTAREQSSSSLSTVPCSASTTSSQTKLALSTKAEIDEVLREASAISNFVELGLY</sequence>
<keyword evidence="2" id="KW-1185">Reference proteome</keyword>